<dbReference type="GO" id="GO:0022904">
    <property type="term" value="P:respiratory electron transport chain"/>
    <property type="evidence" value="ECO:0007669"/>
    <property type="project" value="TreeGrafter"/>
</dbReference>
<dbReference type="Proteomes" id="UP000321548">
    <property type="component" value="Unassembled WGS sequence"/>
</dbReference>
<dbReference type="InterPro" id="IPR051264">
    <property type="entry name" value="FAD-oxidored/transferase_4"/>
</dbReference>
<dbReference type="SUPFAM" id="SSF55103">
    <property type="entry name" value="FAD-linked oxidases, C-terminal domain"/>
    <property type="match status" value="1"/>
</dbReference>
<dbReference type="InterPro" id="IPR036318">
    <property type="entry name" value="FAD-bd_PCMH-like_sf"/>
</dbReference>
<gene>
    <name evidence="6" type="ORF">FHP08_03750</name>
</gene>
<keyword evidence="4" id="KW-0274">FAD</keyword>
<feature type="domain" description="FAD-binding PCMH-type" evidence="5">
    <location>
        <begin position="47"/>
        <end position="228"/>
    </location>
</feature>
<accession>A0A5C8P6C8</accession>
<dbReference type="AlphaFoldDB" id="A0A5C8P6C8"/>
<dbReference type="PANTHER" id="PTHR43716:SF2">
    <property type="entry name" value="BLL6224 PROTEIN"/>
    <property type="match status" value="1"/>
</dbReference>
<comment type="caution">
    <text evidence="6">The sequence shown here is derived from an EMBL/GenBank/DDBJ whole genome shotgun (WGS) entry which is preliminary data.</text>
</comment>
<dbReference type="Gene3D" id="3.30.70.2740">
    <property type="match status" value="1"/>
</dbReference>
<dbReference type="FunFam" id="1.10.45.10:FF:000001">
    <property type="entry name" value="D-lactate dehydrogenase mitochondrial"/>
    <property type="match status" value="1"/>
</dbReference>
<evidence type="ECO:0000256" key="3">
    <source>
        <dbReference type="ARBA" id="ARBA00022630"/>
    </source>
</evidence>
<sequence>MDTQASSSAPAALPPADLESLRAAFSGRLITDPADQEPFLIDWRRRYRGRALAVAVPDSVDDVAAVVRWCAERRLPIVPQGGNTGMSGAATPDDSGRAVVLSLAKLTKVRSIDTINNSITVEAGCTLDSVREAAAAAGRLFPLSLPSGGSCTIGGNLSTNAGGTAVLRYGNTRELCLGLEVVTAEGEVWDGLRGLRKDNTGYDLRDLYVGSEGTLGVITAATMKLYPQPAAQITAIAAVADPHAALKLLEMAQGKLGSSLTAFELIADLCLDLVVRYFPDCQKPFREASPYVVLMETSDSESEAHANASFESLMEAAIEAGVVTDAVVAQSLAQSQAMWKLREFVSEAQSAEGKNIKHDISVPISDIGRFIEETNALVEQAFPGIRMVVFGHLGDGNLHYNVSPPVGRTGAEHEAWFLGLQPAINLLVHDAVAAANGSISAEHGLGQLRRDEAARYKSPVEKALMWRVKRALDPLGIMNPGKVLAED</sequence>
<organism evidence="6 7">
    <name type="scientific">Zeimonas arvi</name>
    <dbReference type="NCBI Taxonomy" id="2498847"/>
    <lineage>
        <taxon>Bacteria</taxon>
        <taxon>Pseudomonadati</taxon>
        <taxon>Pseudomonadota</taxon>
        <taxon>Betaproteobacteria</taxon>
        <taxon>Burkholderiales</taxon>
        <taxon>Burkholderiaceae</taxon>
        <taxon>Zeimonas</taxon>
    </lineage>
</organism>
<dbReference type="InterPro" id="IPR016171">
    <property type="entry name" value="Vanillyl_alc_oxidase_C-sub2"/>
</dbReference>
<evidence type="ECO:0000259" key="5">
    <source>
        <dbReference type="PROSITE" id="PS51387"/>
    </source>
</evidence>
<dbReference type="Gene3D" id="3.30.70.2190">
    <property type="match status" value="1"/>
</dbReference>
<proteinExistence type="inferred from homology"/>
<dbReference type="Gene3D" id="3.30.465.10">
    <property type="match status" value="1"/>
</dbReference>
<dbReference type="PROSITE" id="PS51387">
    <property type="entry name" value="FAD_PCMH"/>
    <property type="match status" value="1"/>
</dbReference>
<evidence type="ECO:0000256" key="1">
    <source>
        <dbReference type="ARBA" id="ARBA00001974"/>
    </source>
</evidence>
<reference evidence="6 7" key="1">
    <citation type="submission" date="2019-06" db="EMBL/GenBank/DDBJ databases">
        <title>Quisquiliibacterium sp. nov., isolated from a maize field.</title>
        <authorList>
            <person name="Lin S.-Y."/>
            <person name="Tsai C.-F."/>
            <person name="Young C.-C."/>
        </authorList>
    </citation>
    <scope>NUCLEOTIDE SEQUENCE [LARGE SCALE GENOMIC DNA]</scope>
    <source>
        <strain evidence="6 7">CC-CFT501</strain>
    </source>
</reference>
<dbReference type="EMBL" id="VDUY01000001">
    <property type="protein sequence ID" value="TXL68805.1"/>
    <property type="molecule type" value="Genomic_DNA"/>
</dbReference>
<evidence type="ECO:0000256" key="4">
    <source>
        <dbReference type="ARBA" id="ARBA00022827"/>
    </source>
</evidence>
<evidence type="ECO:0000313" key="7">
    <source>
        <dbReference type="Proteomes" id="UP000321548"/>
    </source>
</evidence>
<dbReference type="GO" id="GO:0003824">
    <property type="term" value="F:catalytic activity"/>
    <property type="evidence" value="ECO:0007669"/>
    <property type="project" value="InterPro"/>
</dbReference>
<dbReference type="InterPro" id="IPR006094">
    <property type="entry name" value="Oxid_FAD_bind_N"/>
</dbReference>
<dbReference type="SUPFAM" id="SSF56176">
    <property type="entry name" value="FAD-binding/transporter-associated domain-like"/>
    <property type="match status" value="1"/>
</dbReference>
<dbReference type="OrthoDB" id="8522822at2"/>
<dbReference type="PANTHER" id="PTHR43716">
    <property type="entry name" value="D-2-HYDROXYGLUTARATE DEHYDROGENASE, MITOCHONDRIAL"/>
    <property type="match status" value="1"/>
</dbReference>
<comment type="similarity">
    <text evidence="2">Belongs to the FAD-binding oxidoreductase/transferase type 4 family.</text>
</comment>
<dbReference type="Gene3D" id="3.30.43.10">
    <property type="entry name" value="Uridine Diphospho-n-acetylenolpyruvylglucosamine Reductase, domain 2"/>
    <property type="match status" value="1"/>
</dbReference>
<dbReference type="Pfam" id="PF02913">
    <property type="entry name" value="FAD-oxidase_C"/>
    <property type="match status" value="1"/>
</dbReference>
<dbReference type="InterPro" id="IPR016169">
    <property type="entry name" value="FAD-bd_PCMH_sub2"/>
</dbReference>
<protein>
    <submittedName>
        <fullName evidence="6">FAD-binding oxidoreductase</fullName>
    </submittedName>
</protein>
<keyword evidence="7" id="KW-1185">Reference proteome</keyword>
<evidence type="ECO:0000256" key="2">
    <source>
        <dbReference type="ARBA" id="ARBA00008000"/>
    </source>
</evidence>
<dbReference type="Pfam" id="PF01565">
    <property type="entry name" value="FAD_binding_4"/>
    <property type="match status" value="1"/>
</dbReference>
<dbReference type="InterPro" id="IPR016166">
    <property type="entry name" value="FAD-bd_PCMH"/>
</dbReference>
<dbReference type="InterPro" id="IPR004113">
    <property type="entry name" value="FAD-bd_oxidored_4_C"/>
</dbReference>
<dbReference type="InterPro" id="IPR016167">
    <property type="entry name" value="FAD-bd_PCMH_sub1"/>
</dbReference>
<keyword evidence="3" id="KW-0285">Flavoprotein</keyword>
<dbReference type="InterPro" id="IPR016164">
    <property type="entry name" value="FAD-linked_Oxase-like_C"/>
</dbReference>
<name>A0A5C8P6C8_9BURK</name>
<dbReference type="Gene3D" id="1.10.45.10">
    <property type="entry name" value="Vanillyl-alcohol Oxidase, Chain A, domain 4"/>
    <property type="match status" value="1"/>
</dbReference>
<comment type="cofactor">
    <cofactor evidence="1">
        <name>FAD</name>
        <dbReference type="ChEBI" id="CHEBI:57692"/>
    </cofactor>
</comment>
<dbReference type="RefSeq" id="WP_147702941.1">
    <property type="nucleotide sequence ID" value="NZ_VDUY01000001.1"/>
</dbReference>
<dbReference type="GO" id="GO:0071949">
    <property type="term" value="F:FAD binding"/>
    <property type="evidence" value="ECO:0007669"/>
    <property type="project" value="InterPro"/>
</dbReference>
<evidence type="ECO:0000313" key="6">
    <source>
        <dbReference type="EMBL" id="TXL68805.1"/>
    </source>
</evidence>